<proteinExistence type="predicted"/>
<dbReference type="Proteomes" id="UP001381693">
    <property type="component" value="Unassembled WGS sequence"/>
</dbReference>
<evidence type="ECO:0000313" key="4">
    <source>
        <dbReference type="Proteomes" id="UP001381693"/>
    </source>
</evidence>
<evidence type="ECO:0000313" key="3">
    <source>
        <dbReference type="EMBL" id="KAK7078688.1"/>
    </source>
</evidence>
<feature type="chain" id="PRO_5043037804" evidence="2">
    <location>
        <begin position="19"/>
        <end position="326"/>
    </location>
</feature>
<keyword evidence="2" id="KW-0732">Signal</keyword>
<sequence length="326" mass="36814">MTCFIPDAIIPMVTFTLAFHIAASKLQPTAHRIVPNNWPHNENNCLFVNTLSRSTKLGILLPRWNPNAPSLFLNSDNPRPRHQSNFSGGLVSKPNLENNVGRCEVQLKLPDQVPKQRQAPLDQNLRHPTNSDPIIFNKNRPQPPLDSHRISHHLNSSQVPLQTKIHIHDNSFQLGSIYVAMIVLFLQPHCILDNFATNLNHHSKSKTACTAPNSTSSTTINMEQSPHRIINHYPLHNASHHMILYIPDAIIPKVTFTLAFHTAASKLQPTAHRIVPNNWPHNENNCLFFNIVEINQVRNLVSTMELQRSLSFSKVTTPDLDISPTL</sequence>
<accession>A0AAN8XDY8</accession>
<dbReference type="AlphaFoldDB" id="A0AAN8XDY8"/>
<keyword evidence="4" id="KW-1185">Reference proteome</keyword>
<feature type="signal peptide" evidence="2">
    <location>
        <begin position="1"/>
        <end position="18"/>
    </location>
</feature>
<organism evidence="3 4">
    <name type="scientific">Halocaridina rubra</name>
    <name type="common">Hawaiian red shrimp</name>
    <dbReference type="NCBI Taxonomy" id="373956"/>
    <lineage>
        <taxon>Eukaryota</taxon>
        <taxon>Metazoa</taxon>
        <taxon>Ecdysozoa</taxon>
        <taxon>Arthropoda</taxon>
        <taxon>Crustacea</taxon>
        <taxon>Multicrustacea</taxon>
        <taxon>Malacostraca</taxon>
        <taxon>Eumalacostraca</taxon>
        <taxon>Eucarida</taxon>
        <taxon>Decapoda</taxon>
        <taxon>Pleocyemata</taxon>
        <taxon>Caridea</taxon>
        <taxon>Atyoidea</taxon>
        <taxon>Atyidae</taxon>
        <taxon>Halocaridina</taxon>
    </lineage>
</organism>
<gene>
    <name evidence="3" type="ORF">SK128_014174</name>
</gene>
<protein>
    <submittedName>
        <fullName evidence="3">Uncharacterized protein</fullName>
    </submittedName>
</protein>
<dbReference type="EMBL" id="JAXCGZ010007708">
    <property type="protein sequence ID" value="KAK7078688.1"/>
    <property type="molecule type" value="Genomic_DNA"/>
</dbReference>
<reference evidence="3 4" key="1">
    <citation type="submission" date="2023-11" db="EMBL/GenBank/DDBJ databases">
        <title>Halocaridina rubra genome assembly.</title>
        <authorList>
            <person name="Smith C."/>
        </authorList>
    </citation>
    <scope>NUCLEOTIDE SEQUENCE [LARGE SCALE GENOMIC DNA]</scope>
    <source>
        <strain evidence="3">EP-1</strain>
        <tissue evidence="3">Whole</tissue>
    </source>
</reference>
<evidence type="ECO:0000256" key="2">
    <source>
        <dbReference type="SAM" id="SignalP"/>
    </source>
</evidence>
<comment type="caution">
    <text evidence="3">The sequence shown here is derived from an EMBL/GenBank/DDBJ whole genome shotgun (WGS) entry which is preliminary data.</text>
</comment>
<name>A0AAN8XDY8_HALRR</name>
<feature type="region of interest" description="Disordered" evidence="1">
    <location>
        <begin position="111"/>
        <end position="145"/>
    </location>
</feature>
<evidence type="ECO:0000256" key="1">
    <source>
        <dbReference type="SAM" id="MobiDB-lite"/>
    </source>
</evidence>